<reference evidence="1 2" key="1">
    <citation type="submission" date="2024-09" db="EMBL/GenBank/DDBJ databases">
        <title>Chromosome-scale assembly of Riccia sorocarpa.</title>
        <authorList>
            <person name="Paukszto L."/>
        </authorList>
    </citation>
    <scope>NUCLEOTIDE SEQUENCE [LARGE SCALE GENOMIC DNA]</scope>
    <source>
        <strain evidence="1">LP-2024</strain>
        <tissue evidence="1">Aerial parts of the thallus</tissue>
    </source>
</reference>
<comment type="caution">
    <text evidence="1">The sequence shown here is derived from an EMBL/GenBank/DDBJ whole genome shotgun (WGS) entry which is preliminary data.</text>
</comment>
<organism evidence="1 2">
    <name type="scientific">Riccia sorocarpa</name>
    <dbReference type="NCBI Taxonomy" id="122646"/>
    <lineage>
        <taxon>Eukaryota</taxon>
        <taxon>Viridiplantae</taxon>
        <taxon>Streptophyta</taxon>
        <taxon>Embryophyta</taxon>
        <taxon>Marchantiophyta</taxon>
        <taxon>Marchantiopsida</taxon>
        <taxon>Marchantiidae</taxon>
        <taxon>Marchantiales</taxon>
        <taxon>Ricciaceae</taxon>
        <taxon>Riccia</taxon>
    </lineage>
</organism>
<dbReference type="Gene3D" id="3.30.70.1820">
    <property type="entry name" value="L1 transposable element, RRM domain"/>
    <property type="match status" value="1"/>
</dbReference>
<accession>A0ABD3GEB2</accession>
<sequence>MEPIQTIPTLAKMGKMLEATNGLVLDILKEVTQVRTAVSSLQLEVSQLQSQVTLQATEIHQQAEVNDSSRSYTGFGGTVMYTEDDARRSLIPSYDSNNTDPAGTGVRPRYRGFRRFSRMDEKMSTHSHQLEMIQQGFSQSTVSKAGSTGQTEELAAQLAGIREDLGTVKAVQVASLPDLNQVMSDMEVRLKGIVESTRTSQATLVREREDEQTARHARRMNIRVVGLEEVGEEDTTNIVLNFFWDTLRVHTPRVEQAIRVGRSDKGPRAILVKFSTLEDRSLVLSNRSMLKGLHIWIDPDLTPSQMEDKRREFQRVKNAWAEGLVAYMRDGLAVVTTRKKDES</sequence>
<dbReference type="EMBL" id="JBJQOH010000008">
    <property type="protein sequence ID" value="KAL3677273.1"/>
    <property type="molecule type" value="Genomic_DNA"/>
</dbReference>
<proteinExistence type="predicted"/>
<dbReference type="AlphaFoldDB" id="A0ABD3GEB2"/>
<evidence type="ECO:0000313" key="1">
    <source>
        <dbReference type="EMBL" id="KAL3677273.1"/>
    </source>
</evidence>
<name>A0ABD3GEB2_9MARC</name>
<evidence type="ECO:0000313" key="2">
    <source>
        <dbReference type="Proteomes" id="UP001633002"/>
    </source>
</evidence>
<dbReference type="Proteomes" id="UP001633002">
    <property type="component" value="Unassembled WGS sequence"/>
</dbReference>
<gene>
    <name evidence="1" type="ORF">R1sor_027221</name>
</gene>
<protein>
    <submittedName>
        <fullName evidence="1">Uncharacterized protein</fullName>
    </submittedName>
</protein>
<keyword evidence="2" id="KW-1185">Reference proteome</keyword>